<organism evidence="1 2">
    <name type="scientific">Dioscorea alata</name>
    <name type="common">Purple yam</name>
    <dbReference type="NCBI Taxonomy" id="55571"/>
    <lineage>
        <taxon>Eukaryota</taxon>
        <taxon>Viridiplantae</taxon>
        <taxon>Streptophyta</taxon>
        <taxon>Embryophyta</taxon>
        <taxon>Tracheophyta</taxon>
        <taxon>Spermatophyta</taxon>
        <taxon>Magnoliopsida</taxon>
        <taxon>Liliopsida</taxon>
        <taxon>Dioscoreales</taxon>
        <taxon>Dioscoreaceae</taxon>
        <taxon>Dioscorea</taxon>
    </lineage>
</organism>
<dbReference type="Proteomes" id="UP000827976">
    <property type="component" value="Chromosome 1"/>
</dbReference>
<proteinExistence type="predicted"/>
<name>A0ACB7WTY8_DIOAL</name>
<gene>
    <name evidence="1" type="ORF">IHE45_01G024800</name>
</gene>
<accession>A0ACB7WTY8</accession>
<comment type="caution">
    <text evidence="1">The sequence shown here is derived from an EMBL/GenBank/DDBJ whole genome shotgun (WGS) entry which is preliminary data.</text>
</comment>
<reference evidence="2" key="1">
    <citation type="journal article" date="2022" name="Nat. Commun.">
        <title>Chromosome evolution and the genetic basis of agronomically important traits in greater yam.</title>
        <authorList>
            <person name="Bredeson J.V."/>
            <person name="Lyons J.B."/>
            <person name="Oniyinde I.O."/>
            <person name="Okereke N.R."/>
            <person name="Kolade O."/>
            <person name="Nnabue I."/>
            <person name="Nwadili C.O."/>
            <person name="Hribova E."/>
            <person name="Parker M."/>
            <person name="Nwogha J."/>
            <person name="Shu S."/>
            <person name="Carlson J."/>
            <person name="Kariba R."/>
            <person name="Muthemba S."/>
            <person name="Knop K."/>
            <person name="Barton G.J."/>
            <person name="Sherwood A.V."/>
            <person name="Lopez-Montes A."/>
            <person name="Asiedu R."/>
            <person name="Jamnadass R."/>
            <person name="Muchugi A."/>
            <person name="Goodstein D."/>
            <person name="Egesi C.N."/>
            <person name="Featherston J."/>
            <person name="Asfaw A."/>
            <person name="Simpson G.G."/>
            <person name="Dolezel J."/>
            <person name="Hendre P.S."/>
            <person name="Van Deynze A."/>
            <person name="Kumar P.L."/>
            <person name="Obidiegwu J.E."/>
            <person name="Bhattacharjee R."/>
            <person name="Rokhsar D.S."/>
        </authorList>
    </citation>
    <scope>NUCLEOTIDE SEQUENCE [LARGE SCALE GENOMIC DNA]</scope>
    <source>
        <strain evidence="2">cv. TDa95/00328</strain>
    </source>
</reference>
<evidence type="ECO:0000313" key="2">
    <source>
        <dbReference type="Proteomes" id="UP000827976"/>
    </source>
</evidence>
<evidence type="ECO:0000313" key="1">
    <source>
        <dbReference type="EMBL" id="KAH7691849.1"/>
    </source>
</evidence>
<keyword evidence="2" id="KW-1185">Reference proteome</keyword>
<protein>
    <submittedName>
        <fullName evidence="1">Uncharacterized protein</fullName>
    </submittedName>
</protein>
<dbReference type="EMBL" id="CM037011">
    <property type="protein sequence ID" value="KAH7691849.1"/>
    <property type="molecule type" value="Genomic_DNA"/>
</dbReference>
<sequence>MSTLNFLSYLNLSHNSLFGKIPSGTQHQSFNPSGYNWNHGLCGSILQDCANVTQYSQGENEEEGKRDWSEMLWLYIGLAIGFITGFFMIIGTIIIKQTIGVAFF</sequence>